<dbReference type="EC" id="2.3.2.6" evidence="4"/>
<dbReference type="InterPro" id="IPR016181">
    <property type="entry name" value="Acyl_CoA_acyltransferase"/>
</dbReference>
<feature type="compositionally biased region" description="Basic and acidic residues" evidence="5">
    <location>
        <begin position="247"/>
        <end position="265"/>
    </location>
</feature>
<evidence type="ECO:0000256" key="5">
    <source>
        <dbReference type="SAM" id="MobiDB-lite"/>
    </source>
</evidence>
<keyword evidence="3 4" id="KW-0012">Acyltransferase</keyword>
<dbReference type="EMBL" id="BSUJ01000001">
    <property type="protein sequence ID" value="GMA19396.1"/>
    <property type="molecule type" value="Genomic_DNA"/>
</dbReference>
<dbReference type="HAMAP" id="MF_00688">
    <property type="entry name" value="Leu_Phe_trans"/>
    <property type="match status" value="1"/>
</dbReference>
<dbReference type="SUPFAM" id="SSF55729">
    <property type="entry name" value="Acyl-CoA N-acyltransferases (Nat)"/>
    <property type="match status" value="1"/>
</dbReference>
<dbReference type="PANTHER" id="PTHR30098">
    <property type="entry name" value="LEUCYL/PHENYLALANYL-TRNA--PROTEIN TRANSFERASE"/>
    <property type="match status" value="1"/>
</dbReference>
<comment type="subcellular location">
    <subcellularLocation>
        <location evidence="4">Cytoplasm</location>
    </subcellularLocation>
</comment>
<accession>A0ABQ6HM05</accession>
<keyword evidence="2 4" id="KW-0808">Transferase</keyword>
<evidence type="ECO:0000313" key="6">
    <source>
        <dbReference type="EMBL" id="GMA19396.1"/>
    </source>
</evidence>
<feature type="region of interest" description="Disordered" evidence="5">
    <location>
        <begin position="237"/>
        <end position="265"/>
    </location>
</feature>
<dbReference type="PANTHER" id="PTHR30098:SF2">
    <property type="entry name" value="LEUCYL_PHENYLALANYL-TRNA--PROTEIN TRANSFERASE"/>
    <property type="match status" value="1"/>
</dbReference>
<dbReference type="InterPro" id="IPR042203">
    <property type="entry name" value="Leu/Phe-tRNA_Trfase_C"/>
</dbReference>
<reference evidence="7" key="1">
    <citation type="journal article" date="2019" name="Int. J. Syst. Evol. Microbiol.">
        <title>The Global Catalogue of Microorganisms (GCM) 10K type strain sequencing project: providing services to taxonomists for standard genome sequencing and annotation.</title>
        <authorList>
            <consortium name="The Broad Institute Genomics Platform"/>
            <consortium name="The Broad Institute Genome Sequencing Center for Infectious Disease"/>
            <person name="Wu L."/>
            <person name="Ma J."/>
        </authorList>
    </citation>
    <scope>NUCLEOTIDE SEQUENCE [LARGE SCALE GENOMIC DNA]</scope>
    <source>
        <strain evidence="7">NBRC 105830</strain>
    </source>
</reference>
<name>A0ABQ6HM05_9MICO</name>
<sequence>MAPSPFPPVEPPRTPWRLTLGAEVPGEDLVGLGADLAPGTLLEGYRHGLFAMEVDLGVSTALGWWSPDPRGVLELGDLVVHRSLRSAVRRFDVTVDLAFDAVVAACADPRRTGSWITDDYVAGYRALHDLGWAHSVEVWSGDALVGGLFGVLVGGLFAGESMFHHARDASKVALVGLVDVLSEGWDGGVGGQGVAGQGADRLIDTQWSTPHLASLGVRTCSRDDYLQRLAGLVGAPSPPVGPARLDGLADRAVRTGDRSQRPAQP</sequence>
<proteinExistence type="inferred from homology"/>
<dbReference type="Proteomes" id="UP001157109">
    <property type="component" value="Unassembled WGS sequence"/>
</dbReference>
<protein>
    <recommendedName>
        <fullName evidence="4">Leucyl/phenylalanyl-tRNA--protein transferase</fullName>
        <ecNumber evidence="4">2.3.2.6</ecNumber>
    </recommendedName>
    <alternativeName>
        <fullName evidence="4">L/F-transferase</fullName>
    </alternativeName>
    <alternativeName>
        <fullName evidence="4">Leucyltransferase</fullName>
    </alternativeName>
    <alternativeName>
        <fullName evidence="4">Phenyalanyltransferase</fullName>
    </alternativeName>
</protein>
<dbReference type="GO" id="GO:0016740">
    <property type="term" value="F:transferase activity"/>
    <property type="evidence" value="ECO:0007669"/>
    <property type="project" value="UniProtKB-KW"/>
</dbReference>
<comment type="function">
    <text evidence="4">Functions in the N-end rule pathway of protein degradation where it conjugates Leu, Phe and, less efficiently, Met from aminoacyl-tRNAs to the N-termini of proteins containing an N-terminal arginine or lysine.</text>
</comment>
<dbReference type="RefSeq" id="WP_241444790.1">
    <property type="nucleotide sequence ID" value="NZ_BSUJ01000001.1"/>
</dbReference>
<dbReference type="Gene3D" id="3.40.630.70">
    <property type="entry name" value="Leucyl/phenylalanyl-tRNA-protein transferase, C-terminal domain"/>
    <property type="match status" value="1"/>
</dbReference>
<dbReference type="Gene3D" id="3.30.70.3550">
    <property type="entry name" value="Leucyl/phenylalanyl-tRNA-protein transferase, N-terminal domain"/>
    <property type="match status" value="1"/>
</dbReference>
<evidence type="ECO:0000256" key="1">
    <source>
        <dbReference type="ARBA" id="ARBA00022490"/>
    </source>
</evidence>
<keyword evidence="7" id="KW-1185">Reference proteome</keyword>
<dbReference type="InterPro" id="IPR004616">
    <property type="entry name" value="Leu/Phe-tRNA_Trfase"/>
</dbReference>
<evidence type="ECO:0000256" key="3">
    <source>
        <dbReference type="ARBA" id="ARBA00023315"/>
    </source>
</evidence>
<comment type="catalytic activity">
    <reaction evidence="4">
        <text>L-phenylalanyl-tRNA(Phe) + an N-terminal L-alpha-aminoacyl-[protein] = an N-terminal L-phenylalanyl-L-alpha-aminoacyl-[protein] + tRNA(Phe)</text>
        <dbReference type="Rhea" id="RHEA:43632"/>
        <dbReference type="Rhea" id="RHEA-COMP:9668"/>
        <dbReference type="Rhea" id="RHEA-COMP:9699"/>
        <dbReference type="Rhea" id="RHEA-COMP:10636"/>
        <dbReference type="Rhea" id="RHEA-COMP:10637"/>
        <dbReference type="ChEBI" id="CHEBI:78442"/>
        <dbReference type="ChEBI" id="CHEBI:78531"/>
        <dbReference type="ChEBI" id="CHEBI:78597"/>
        <dbReference type="ChEBI" id="CHEBI:83561"/>
        <dbReference type="EC" id="2.3.2.6"/>
    </reaction>
</comment>
<evidence type="ECO:0000256" key="2">
    <source>
        <dbReference type="ARBA" id="ARBA00022679"/>
    </source>
</evidence>
<comment type="catalytic activity">
    <reaction evidence="4">
        <text>N-terminal L-lysyl-[protein] + L-leucyl-tRNA(Leu) = N-terminal L-leucyl-L-lysyl-[protein] + tRNA(Leu) + H(+)</text>
        <dbReference type="Rhea" id="RHEA:12340"/>
        <dbReference type="Rhea" id="RHEA-COMP:9613"/>
        <dbReference type="Rhea" id="RHEA-COMP:9622"/>
        <dbReference type="Rhea" id="RHEA-COMP:12670"/>
        <dbReference type="Rhea" id="RHEA-COMP:12671"/>
        <dbReference type="ChEBI" id="CHEBI:15378"/>
        <dbReference type="ChEBI" id="CHEBI:65249"/>
        <dbReference type="ChEBI" id="CHEBI:78442"/>
        <dbReference type="ChEBI" id="CHEBI:78494"/>
        <dbReference type="ChEBI" id="CHEBI:133043"/>
        <dbReference type="EC" id="2.3.2.6"/>
    </reaction>
</comment>
<dbReference type="NCBIfam" id="TIGR00667">
    <property type="entry name" value="aat"/>
    <property type="match status" value="1"/>
</dbReference>
<comment type="similarity">
    <text evidence="4">Belongs to the L/F-transferase family.</text>
</comment>
<organism evidence="6 7">
    <name type="scientific">Arsenicicoccus piscis</name>
    <dbReference type="NCBI Taxonomy" id="673954"/>
    <lineage>
        <taxon>Bacteria</taxon>
        <taxon>Bacillati</taxon>
        <taxon>Actinomycetota</taxon>
        <taxon>Actinomycetes</taxon>
        <taxon>Micrococcales</taxon>
        <taxon>Intrasporangiaceae</taxon>
        <taxon>Arsenicicoccus</taxon>
    </lineage>
</organism>
<keyword evidence="1 4" id="KW-0963">Cytoplasm</keyword>
<evidence type="ECO:0000313" key="7">
    <source>
        <dbReference type="Proteomes" id="UP001157109"/>
    </source>
</evidence>
<comment type="caution">
    <text evidence="6">The sequence shown here is derived from an EMBL/GenBank/DDBJ whole genome shotgun (WGS) entry which is preliminary data.</text>
</comment>
<comment type="catalytic activity">
    <reaction evidence="4">
        <text>N-terminal L-arginyl-[protein] + L-leucyl-tRNA(Leu) = N-terminal L-leucyl-L-arginyl-[protein] + tRNA(Leu) + H(+)</text>
        <dbReference type="Rhea" id="RHEA:50416"/>
        <dbReference type="Rhea" id="RHEA-COMP:9613"/>
        <dbReference type="Rhea" id="RHEA-COMP:9622"/>
        <dbReference type="Rhea" id="RHEA-COMP:12672"/>
        <dbReference type="Rhea" id="RHEA-COMP:12673"/>
        <dbReference type="ChEBI" id="CHEBI:15378"/>
        <dbReference type="ChEBI" id="CHEBI:64719"/>
        <dbReference type="ChEBI" id="CHEBI:78442"/>
        <dbReference type="ChEBI" id="CHEBI:78494"/>
        <dbReference type="ChEBI" id="CHEBI:133044"/>
        <dbReference type="EC" id="2.3.2.6"/>
    </reaction>
</comment>
<dbReference type="Pfam" id="PF03588">
    <property type="entry name" value="Leu_Phe_trans"/>
    <property type="match status" value="1"/>
</dbReference>
<dbReference type="InterPro" id="IPR042221">
    <property type="entry name" value="Leu/Phe-tRNA_Trfase_N"/>
</dbReference>
<gene>
    <name evidence="4 6" type="primary">aat</name>
    <name evidence="6" type="ORF">GCM10025862_14170</name>
</gene>
<evidence type="ECO:0000256" key="4">
    <source>
        <dbReference type="HAMAP-Rule" id="MF_00688"/>
    </source>
</evidence>